<dbReference type="Gene3D" id="3.40.50.720">
    <property type="entry name" value="NAD(P)-binding Rossmann-like Domain"/>
    <property type="match status" value="1"/>
</dbReference>
<evidence type="ECO:0000256" key="1">
    <source>
        <dbReference type="ARBA" id="ARBA00006484"/>
    </source>
</evidence>
<dbReference type="EMBL" id="JAPQKO010000006">
    <property type="protein sequence ID" value="KAJ5156121.1"/>
    <property type="molecule type" value="Genomic_DNA"/>
</dbReference>
<dbReference type="PANTHER" id="PTHR24320:SF252">
    <property type="entry name" value="DEHYDROGENASE_REDUCTASE FAMILY PROTEIN, PUTATIVE (AFU_ORTHOLOGUE AFUA_3G08550)-RELATED"/>
    <property type="match status" value="1"/>
</dbReference>
<dbReference type="InterPro" id="IPR036291">
    <property type="entry name" value="NAD(P)-bd_dom_sf"/>
</dbReference>
<evidence type="ECO:0000313" key="5">
    <source>
        <dbReference type="Proteomes" id="UP001146351"/>
    </source>
</evidence>
<dbReference type="Proteomes" id="UP001146351">
    <property type="component" value="Unassembled WGS sequence"/>
</dbReference>
<dbReference type="PRINTS" id="PR00081">
    <property type="entry name" value="GDHRDH"/>
</dbReference>
<dbReference type="Pfam" id="PF00106">
    <property type="entry name" value="adh_short"/>
    <property type="match status" value="1"/>
</dbReference>
<dbReference type="InterPro" id="IPR002347">
    <property type="entry name" value="SDR_fam"/>
</dbReference>
<comment type="similarity">
    <text evidence="1">Belongs to the short-chain dehydrogenases/reductases (SDR) family.</text>
</comment>
<dbReference type="OrthoDB" id="542013at2759"/>
<evidence type="ECO:0000256" key="3">
    <source>
        <dbReference type="ARBA" id="ARBA00023002"/>
    </source>
</evidence>
<evidence type="ECO:0000256" key="2">
    <source>
        <dbReference type="ARBA" id="ARBA00022857"/>
    </source>
</evidence>
<protein>
    <submittedName>
        <fullName evidence="4">Short-chain dehydrogenase/reductase SDR</fullName>
    </submittedName>
</protein>
<reference evidence="4" key="2">
    <citation type="journal article" date="2023" name="IMA Fungus">
        <title>Comparative genomic study of the Penicillium genus elucidates a diverse pangenome and 15 lateral gene transfer events.</title>
        <authorList>
            <person name="Petersen C."/>
            <person name="Sorensen T."/>
            <person name="Nielsen M.R."/>
            <person name="Sondergaard T.E."/>
            <person name="Sorensen J.L."/>
            <person name="Fitzpatrick D.A."/>
            <person name="Frisvad J.C."/>
            <person name="Nielsen K.L."/>
        </authorList>
    </citation>
    <scope>NUCLEOTIDE SEQUENCE</scope>
    <source>
        <strain evidence="4">IBT 21917</strain>
    </source>
</reference>
<evidence type="ECO:0000313" key="4">
    <source>
        <dbReference type="EMBL" id="KAJ5156121.1"/>
    </source>
</evidence>
<proteinExistence type="inferred from homology"/>
<name>A0A9W9HRK3_9EURO</name>
<keyword evidence="3" id="KW-0560">Oxidoreductase</keyword>
<comment type="caution">
    <text evidence="4">The sequence shown here is derived from an EMBL/GenBank/DDBJ whole genome shotgun (WGS) entry which is preliminary data.</text>
</comment>
<accession>A0A9W9HRK3</accession>
<dbReference type="AlphaFoldDB" id="A0A9W9HRK3"/>
<dbReference type="GO" id="GO:0016491">
    <property type="term" value="F:oxidoreductase activity"/>
    <property type="evidence" value="ECO:0007669"/>
    <property type="project" value="UniProtKB-KW"/>
</dbReference>
<gene>
    <name evidence="4" type="ORF">N7492_008924</name>
</gene>
<keyword evidence="2" id="KW-0521">NADP</keyword>
<keyword evidence="5" id="KW-1185">Reference proteome</keyword>
<sequence>MLFQPKVSSLPPGIDLSGQTAVITGASAGLGLETARQLLQLHCSTVVLAVRNVAKGKACAEKLLKDPSIKVNKPTIKVLELDVDRNASIKAFTKTLQQETPLVHYLILNAGIARLKMERSPTGHEQSLQVNYLSNVLLLADLLPWLNASSKETGSPTRVTWVGSRTHISMQGFEKLPPLSRAKSVLEYMDSEALFNSFSRYGDSKLLCAMFFYSLAPRLDCKKIILNMVCPGQINTDMSDFLPWYLRVVVNLQKAMRARPVEVGGWCIVNAAVVAGAEAHGKFLGDKEILEASKYIRSPAGKEVQQHLWDETMEEMRKLTTLPVEFS</sequence>
<organism evidence="4 5">
    <name type="scientific">Penicillium capsulatum</name>
    <dbReference type="NCBI Taxonomy" id="69766"/>
    <lineage>
        <taxon>Eukaryota</taxon>
        <taxon>Fungi</taxon>
        <taxon>Dikarya</taxon>
        <taxon>Ascomycota</taxon>
        <taxon>Pezizomycotina</taxon>
        <taxon>Eurotiomycetes</taxon>
        <taxon>Eurotiomycetidae</taxon>
        <taxon>Eurotiales</taxon>
        <taxon>Aspergillaceae</taxon>
        <taxon>Penicillium</taxon>
    </lineage>
</organism>
<dbReference type="SUPFAM" id="SSF51735">
    <property type="entry name" value="NAD(P)-binding Rossmann-fold domains"/>
    <property type="match status" value="1"/>
</dbReference>
<dbReference type="PANTHER" id="PTHR24320">
    <property type="entry name" value="RETINOL DEHYDROGENASE"/>
    <property type="match status" value="1"/>
</dbReference>
<reference evidence="4" key="1">
    <citation type="submission" date="2022-11" db="EMBL/GenBank/DDBJ databases">
        <authorList>
            <person name="Petersen C."/>
        </authorList>
    </citation>
    <scope>NUCLEOTIDE SEQUENCE</scope>
    <source>
        <strain evidence="4">IBT 21917</strain>
    </source>
</reference>